<dbReference type="EMBL" id="NFJX01000003">
    <property type="protein sequence ID" value="OUP21127.1"/>
    <property type="molecule type" value="Genomic_DNA"/>
</dbReference>
<evidence type="ECO:0000313" key="6">
    <source>
        <dbReference type="Proteomes" id="UP000195950"/>
    </source>
</evidence>
<evidence type="ECO:0000313" key="7">
    <source>
        <dbReference type="Proteomes" id="UP000501982"/>
    </source>
</evidence>
<dbReference type="AlphaFoldDB" id="A0A173RMS5"/>
<evidence type="ECO:0000313" key="4">
    <source>
        <dbReference type="EMBL" id="QJE27557.1"/>
    </source>
</evidence>
<proteinExistence type="predicted"/>
<dbReference type="GO" id="GO:0016740">
    <property type="term" value="F:transferase activity"/>
    <property type="evidence" value="ECO:0007669"/>
    <property type="project" value="UniProtKB-KW"/>
</dbReference>
<dbReference type="EMBL" id="CYXP01000001">
    <property type="protein sequence ID" value="CUM79263.1"/>
    <property type="molecule type" value="Genomic_DNA"/>
</dbReference>
<reference evidence="4 7" key="4">
    <citation type="submission" date="2020-04" db="EMBL/GenBank/DDBJ databases">
        <title>Complete Genomes and Methylome analysis of CBBP consortium that reverse antibiotic-induced susceptibility to vancomycin-resistant Enterococcus faecium infection.</title>
        <authorList>
            <person name="Fomenkov A."/>
            <person name="Zhang Z."/>
            <person name="Pamer E."/>
            <person name="Roberts R.J."/>
        </authorList>
    </citation>
    <scope>NUCLEOTIDE SEQUENCE [LARGE SCALE GENOMIC DNA]</scope>
    <source>
        <strain evidence="7">CBBP</strain>
        <strain evidence="4">CBBP-1</strain>
    </source>
</reference>
<evidence type="ECO:0000313" key="1">
    <source>
        <dbReference type="EMBL" id="CUM79263.1"/>
    </source>
</evidence>
<reference evidence="3" key="3">
    <citation type="journal article" date="2018" name="BMC Genomics">
        <title>Whole genome sequencing and function prediction of 133 gut anaerobes isolated from chicken caecum in pure cultures.</title>
        <authorList>
            <person name="Medvecky M."/>
            <person name="Cejkova D."/>
            <person name="Polansky O."/>
            <person name="Karasova D."/>
            <person name="Kubasova T."/>
            <person name="Cizek A."/>
            <person name="Rychlik I."/>
        </authorList>
    </citation>
    <scope>NUCLEOTIDE SEQUENCE</scope>
    <source>
        <strain evidence="3">An199</strain>
    </source>
</reference>
<evidence type="ECO:0000313" key="5">
    <source>
        <dbReference type="Proteomes" id="UP000095591"/>
    </source>
</evidence>
<accession>A0A173RMS5</accession>
<dbReference type="Proteomes" id="UP000095591">
    <property type="component" value="Unassembled WGS sequence"/>
</dbReference>
<reference evidence="1 5" key="1">
    <citation type="submission" date="2015-09" db="EMBL/GenBank/DDBJ databases">
        <authorList>
            <consortium name="Pathogen Informatics"/>
        </authorList>
    </citation>
    <scope>NUCLEOTIDE SEQUENCE [LARGE SCALE GENOMIC DNA]</scope>
    <source>
        <strain evidence="1 5">2789STDY5608872</strain>
    </source>
</reference>
<name>A0A173RMS5_PARDI</name>
<sequence length="287" mass="32848">MSKLTLAGIRRGNQFSPNHIGNDAAIFALTAQHLRKLGCDVNEYIESDLLLQDPKEKGIFNMVRDWKSIHKLQELEDKNYFVVNSGYGIENCTREKMTRLLLSNHISHPESLILRTDEDPTEALEKAGFFNCWIKRGDFHAIHREDVTYVRNPEEAKSILKEYAIRGIPSAVINEHLVGDLVKFYGVAGTDFFYWFYPSNMHHSKFGLEAINGTAKGIPFDEAQLRLLCHKAAEVLNVHIYGGDCIVSEDGVMRIIDFNDWPSFAPCREEAAPNIARRIWDLMREHI</sequence>
<evidence type="ECO:0000313" key="3">
    <source>
        <dbReference type="EMBL" id="OUP21127.1"/>
    </source>
</evidence>
<dbReference type="Proteomes" id="UP000501982">
    <property type="component" value="Chromosome"/>
</dbReference>
<dbReference type="RefSeq" id="WP_005862125.1">
    <property type="nucleotide sequence ID" value="NZ_CAXSKO010000005.1"/>
</dbReference>
<reference evidence="2" key="5">
    <citation type="submission" date="2023-01" db="EMBL/GenBank/DDBJ databases">
        <title>Human gut microbiome strain richness.</title>
        <authorList>
            <person name="Chen-Liaw A."/>
        </authorList>
    </citation>
    <scope>NUCLEOTIDE SEQUENCE</scope>
    <source>
        <strain evidence="2">D35st1_E5_D35t1_190705</strain>
    </source>
</reference>
<dbReference type="Gene3D" id="3.30.470.20">
    <property type="entry name" value="ATP-grasp fold, B domain"/>
    <property type="match status" value="1"/>
</dbReference>
<dbReference type="Proteomes" id="UP000195950">
    <property type="component" value="Unassembled WGS sequence"/>
</dbReference>
<keyword evidence="1" id="KW-0808">Transferase</keyword>
<dbReference type="SUPFAM" id="SSF56059">
    <property type="entry name" value="Glutathione synthetase ATP-binding domain-like"/>
    <property type="match status" value="1"/>
</dbReference>
<gene>
    <name evidence="3" type="ORF">B5F32_04755</name>
    <name evidence="1" type="ORF">ERS852429_00594</name>
    <name evidence="4" type="ORF">HHO38_04080</name>
    <name evidence="2" type="ORF">PN612_19830</name>
</gene>
<evidence type="ECO:0000313" key="2">
    <source>
        <dbReference type="EMBL" id="MDB9140743.1"/>
    </source>
</evidence>
<dbReference type="EMBL" id="JAQMPX010000144">
    <property type="protein sequence ID" value="MDB9140743.1"/>
    <property type="molecule type" value="Genomic_DNA"/>
</dbReference>
<reference evidence="6" key="2">
    <citation type="submission" date="2017-04" db="EMBL/GenBank/DDBJ databases">
        <title>Function of individual gut microbiota members based on whole genome sequencing of pure cultures obtained from chicken caecum.</title>
        <authorList>
            <person name="Medvecky M."/>
            <person name="Cejkova D."/>
            <person name="Polansky O."/>
            <person name="Karasova D."/>
            <person name="Kubasova T."/>
            <person name="Cizek A."/>
            <person name="Rychlik I."/>
        </authorList>
    </citation>
    <scope>NUCLEOTIDE SEQUENCE [LARGE SCALE GENOMIC DNA]</scope>
    <source>
        <strain evidence="6">An199</strain>
    </source>
</reference>
<protein>
    <submittedName>
        <fullName evidence="1">Glutathione synthase/Ribosomal protein S6 modification enzyme (Glutaminyl transferase)</fullName>
    </submittedName>
</protein>
<dbReference type="EMBL" id="CP051672">
    <property type="protein sequence ID" value="QJE27557.1"/>
    <property type="molecule type" value="Genomic_DNA"/>
</dbReference>
<organism evidence="1 5">
    <name type="scientific">Parabacteroides distasonis</name>
    <dbReference type="NCBI Taxonomy" id="823"/>
    <lineage>
        <taxon>Bacteria</taxon>
        <taxon>Pseudomonadati</taxon>
        <taxon>Bacteroidota</taxon>
        <taxon>Bacteroidia</taxon>
        <taxon>Bacteroidales</taxon>
        <taxon>Tannerellaceae</taxon>
        <taxon>Parabacteroides</taxon>
    </lineage>
</organism>
<dbReference type="Proteomes" id="UP001211522">
    <property type="component" value="Unassembled WGS sequence"/>
</dbReference>